<keyword evidence="4" id="KW-1185">Reference proteome</keyword>
<feature type="region of interest" description="Disordered" evidence="2">
    <location>
        <begin position="454"/>
        <end position="477"/>
    </location>
</feature>
<feature type="coiled-coil region" evidence="1">
    <location>
        <begin position="91"/>
        <end position="118"/>
    </location>
</feature>
<sequence length="477" mass="54180">MVLDIKKFPILGKYIATNELLKVFSPEQMTKKLYEYRASFSLEKGLTCQDALKTYTEGRIGTISGFKDIKASDGKPMNEKVPEGSASADLLAKALKLNDKSEKALENFSKKIDAANKLIEEGRFVPADIGSYLQDLRTKTTDKLTKQYEADKTNLEELFKNPEFVADITKNMGIEPENQAKVDQLKKDMLDAIKKKHDEEFGKFDKAMDDQVKQFFDMAEKEYQRISYFAALYHNAKSRDMKLAIDAWYDANHKDTGQASSASVNYNPDKGLATFKGLKFKDLETIQTITGRKVVYTQEDGKDVFTVTLPKIGLFYYNSRHQNLDYDLTSLAQSVRAAGHDTITFNLEYRPSSTDPKDQEYARELGRKAYEAALRSGFDPNDPKSKEKNIVIKVNGKAIEINELFAQEPTRQQLAERDAERDKKDLQNWRKQYGFGQDNSIERTKGVKTAVKDIVKPKPETPEIDPALRTPQIGQTT</sequence>
<dbReference type="RefSeq" id="WP_115303257.1">
    <property type="nucleotide sequence ID" value="NZ_CAAAHO010000002.1"/>
</dbReference>
<dbReference type="Proteomes" id="UP000254968">
    <property type="component" value="Unassembled WGS sequence"/>
</dbReference>
<evidence type="ECO:0000313" key="4">
    <source>
        <dbReference type="Proteomes" id="UP000254968"/>
    </source>
</evidence>
<accession>A0A378I4E7</accession>
<organism evidence="3 4">
    <name type="scientific">Legionella beliardensis</name>
    <dbReference type="NCBI Taxonomy" id="91822"/>
    <lineage>
        <taxon>Bacteria</taxon>
        <taxon>Pseudomonadati</taxon>
        <taxon>Pseudomonadota</taxon>
        <taxon>Gammaproteobacteria</taxon>
        <taxon>Legionellales</taxon>
        <taxon>Legionellaceae</taxon>
        <taxon>Legionella</taxon>
    </lineage>
</organism>
<evidence type="ECO:0000313" key="3">
    <source>
        <dbReference type="EMBL" id="STX29595.1"/>
    </source>
</evidence>
<protein>
    <submittedName>
        <fullName evidence="3">Coiled coil domain protein</fullName>
    </submittedName>
</protein>
<proteinExistence type="predicted"/>
<dbReference type="EMBL" id="UGNV01000001">
    <property type="protein sequence ID" value="STX29595.1"/>
    <property type="molecule type" value="Genomic_DNA"/>
</dbReference>
<reference evidence="3 4" key="1">
    <citation type="submission" date="2018-06" db="EMBL/GenBank/DDBJ databases">
        <authorList>
            <consortium name="Pathogen Informatics"/>
            <person name="Doyle S."/>
        </authorList>
    </citation>
    <scope>NUCLEOTIDE SEQUENCE [LARGE SCALE GENOMIC DNA]</scope>
    <source>
        <strain evidence="3 4">NCTC13315</strain>
    </source>
</reference>
<gene>
    <name evidence="3" type="ORF">NCTC13315_02138</name>
</gene>
<dbReference type="OrthoDB" id="5651348at2"/>
<keyword evidence="1" id="KW-0175">Coiled coil</keyword>
<dbReference type="AlphaFoldDB" id="A0A378I4E7"/>
<evidence type="ECO:0000256" key="2">
    <source>
        <dbReference type="SAM" id="MobiDB-lite"/>
    </source>
</evidence>
<name>A0A378I4E7_9GAMM</name>
<evidence type="ECO:0000256" key="1">
    <source>
        <dbReference type="SAM" id="Coils"/>
    </source>
</evidence>